<organism evidence="8 9">
    <name type="scientific">Legionella wadsworthii</name>
    <dbReference type="NCBI Taxonomy" id="28088"/>
    <lineage>
        <taxon>Bacteria</taxon>
        <taxon>Pseudomonadati</taxon>
        <taxon>Pseudomonadota</taxon>
        <taxon>Gammaproteobacteria</taxon>
        <taxon>Legionellales</taxon>
        <taxon>Legionellaceae</taxon>
        <taxon>Legionella</taxon>
    </lineage>
</organism>
<dbReference type="EC" id="1.18.1.-" evidence="8"/>
<dbReference type="InterPro" id="IPR016035">
    <property type="entry name" value="Acyl_Trfase/lysoPLipase"/>
</dbReference>
<proteinExistence type="predicted"/>
<keyword evidence="5 6" id="KW-0443">Lipid metabolism</keyword>
<reference evidence="8 9" key="1">
    <citation type="submission" date="2018-06" db="EMBL/GenBank/DDBJ databases">
        <authorList>
            <consortium name="Pathogen Informatics"/>
            <person name="Doyle S."/>
        </authorList>
    </citation>
    <scope>NUCLEOTIDE SEQUENCE [LARGE SCALE GENOMIC DNA]</scope>
    <source>
        <strain evidence="8 9">NCTC11532</strain>
    </source>
</reference>
<dbReference type="GO" id="GO:0016787">
    <property type="term" value="F:hydrolase activity"/>
    <property type="evidence" value="ECO:0007669"/>
    <property type="project" value="UniProtKB-UniRule"/>
</dbReference>
<dbReference type="GO" id="GO:0016651">
    <property type="term" value="F:oxidoreductase activity, acting on NAD(P)H"/>
    <property type="evidence" value="ECO:0007669"/>
    <property type="project" value="TreeGrafter"/>
</dbReference>
<feature type="domain" description="PNPLA" evidence="7">
    <location>
        <begin position="410"/>
        <end position="609"/>
    </location>
</feature>
<dbReference type="InterPro" id="IPR002641">
    <property type="entry name" value="PNPLA_dom"/>
</dbReference>
<dbReference type="PRINTS" id="PR00411">
    <property type="entry name" value="PNDRDTASEI"/>
</dbReference>
<dbReference type="InterPro" id="IPR021095">
    <property type="entry name" value="DUF3734"/>
</dbReference>
<protein>
    <submittedName>
        <fullName evidence="8">Ferredoxin reductase</fullName>
        <ecNumber evidence="8">1.18.1.-</ecNumber>
    </submittedName>
</protein>
<sequence length="750" mass="84830">MTQTVDFLLIGGGLASAFTADTLRKEGATGSITIISAENFLPYYRPQLPRKFLLRKRTKEQMLIFHENHYLKYDIKVILNTRVLAVDPNTKLVQTDRGGDFNFKQLLIATGCNPQKLKLPGSKIKHIFYIKTIHDAELILHQLDNAQNVVICGGSFVGIEIASLLNKKNIKVTLITDEFHLFNVSSSAEIVSFITNNGVDVLYCETIKKFHGVTTVQSVETNSGKIIACDFVIVADKYLPVTEFLEGSGIELDDGVIVDQYLQTNKKGIYAAGDVAKFFDPVFRRCHRNGGVDNAIKQGKTVALNMMGMRKIYYSASYFYLHAFDNYIVIIGDTDEANERIIRGSIKEKNGALFYLKDGFLQGAFFSGRPIEEIKAAESLIINRINIESYKHKLSDMYFNLEDIAIQTILTLQGGGALGAFECGVVKAMEEHEIYPDIVSGISIGAFNSAIIAGNPKHAAEALESFWNDLALDMINIPDEQTRRLLSSWHTIIWGSPNFFYPRWAMPVFNPAQLPVHWTSFYDNSYIKNLLCQYIDFKKLKDSPIRLLVMAVNVETSEFETFDSYTDEITPDHILASGSLPPGFPWTTINEKHYWDGGIISNTPIDSTLDICGQSNKKIYIVDLYLRNRSLPQNMIEVLSRKDEILFSEKIRKDIRTTDLINSYKKLIEQILSFCEPSVAEEMRILPAYIQTMGDPGIQSITRITRESGKEEPYAWDSDFSRKTIEQHKKSGYEITKKILEQEALAKRIK</sequence>
<evidence type="ECO:0000313" key="8">
    <source>
        <dbReference type="EMBL" id="STY29876.1"/>
    </source>
</evidence>
<dbReference type="InterPro" id="IPR050446">
    <property type="entry name" value="FAD-oxidoreductase/Apoptosis"/>
</dbReference>
<evidence type="ECO:0000259" key="7">
    <source>
        <dbReference type="PROSITE" id="PS51635"/>
    </source>
</evidence>
<dbReference type="GO" id="GO:0005737">
    <property type="term" value="C:cytoplasm"/>
    <property type="evidence" value="ECO:0007669"/>
    <property type="project" value="TreeGrafter"/>
</dbReference>
<keyword evidence="3" id="KW-0274">FAD</keyword>
<accession>A0A378LSF0</accession>
<evidence type="ECO:0000256" key="6">
    <source>
        <dbReference type="PROSITE-ProRule" id="PRU01161"/>
    </source>
</evidence>
<dbReference type="InterPro" id="IPR023753">
    <property type="entry name" value="FAD/NAD-binding_dom"/>
</dbReference>
<dbReference type="STRING" id="1122170.GCA_000701265_00407"/>
<evidence type="ECO:0000256" key="3">
    <source>
        <dbReference type="ARBA" id="ARBA00022827"/>
    </source>
</evidence>
<dbReference type="Gene3D" id="3.40.1090.10">
    <property type="entry name" value="Cytosolic phospholipase A2 catalytic domain"/>
    <property type="match status" value="2"/>
</dbReference>
<feature type="short sequence motif" description="DGA/G" evidence="6">
    <location>
        <begin position="596"/>
        <end position="598"/>
    </location>
</feature>
<dbReference type="CDD" id="cd07209">
    <property type="entry name" value="Pat_hypo_Ecoli_Z1214_like"/>
    <property type="match status" value="1"/>
</dbReference>
<dbReference type="PROSITE" id="PS51635">
    <property type="entry name" value="PNPLA"/>
    <property type="match status" value="1"/>
</dbReference>
<dbReference type="Pfam" id="PF12536">
    <property type="entry name" value="DUF3734"/>
    <property type="match status" value="1"/>
</dbReference>
<keyword evidence="6" id="KW-0378">Hydrolase</keyword>
<dbReference type="SUPFAM" id="SSF52151">
    <property type="entry name" value="FabD/lysophospholipase-like"/>
    <property type="match status" value="1"/>
</dbReference>
<dbReference type="Proteomes" id="UP000255297">
    <property type="component" value="Unassembled WGS sequence"/>
</dbReference>
<dbReference type="InterPro" id="IPR036188">
    <property type="entry name" value="FAD/NAD-bd_sf"/>
</dbReference>
<evidence type="ECO:0000256" key="5">
    <source>
        <dbReference type="ARBA" id="ARBA00023098"/>
    </source>
</evidence>
<keyword evidence="6" id="KW-0442">Lipid degradation</keyword>
<dbReference type="Gene3D" id="3.50.50.60">
    <property type="entry name" value="FAD/NAD(P)-binding domain"/>
    <property type="match status" value="2"/>
</dbReference>
<keyword evidence="4 8" id="KW-0560">Oxidoreductase</keyword>
<dbReference type="PANTHER" id="PTHR43557:SF2">
    <property type="entry name" value="RIESKE DOMAIN-CONTAINING PROTEIN-RELATED"/>
    <property type="match status" value="1"/>
</dbReference>
<keyword evidence="9" id="KW-1185">Reference proteome</keyword>
<dbReference type="SUPFAM" id="SSF55424">
    <property type="entry name" value="FAD/NAD-linked reductases, dimerisation (C-terminal) domain"/>
    <property type="match status" value="1"/>
</dbReference>
<evidence type="ECO:0000256" key="2">
    <source>
        <dbReference type="ARBA" id="ARBA00022630"/>
    </source>
</evidence>
<dbReference type="EMBL" id="UGPB01000001">
    <property type="protein sequence ID" value="STY29876.1"/>
    <property type="molecule type" value="Genomic_DNA"/>
</dbReference>
<feature type="short sequence motif" description="GXSXG" evidence="6">
    <location>
        <begin position="441"/>
        <end position="445"/>
    </location>
</feature>
<dbReference type="SUPFAM" id="SSF51905">
    <property type="entry name" value="FAD/NAD(P)-binding domain"/>
    <property type="match status" value="2"/>
</dbReference>
<dbReference type="Gene3D" id="3.30.390.30">
    <property type="match status" value="1"/>
</dbReference>
<dbReference type="RefSeq" id="WP_031564731.1">
    <property type="nucleotide sequence ID" value="NZ_CAAAIS010000001.1"/>
</dbReference>
<dbReference type="Pfam" id="PF07992">
    <property type="entry name" value="Pyr_redox_2"/>
    <property type="match status" value="1"/>
</dbReference>
<name>A0A378LSF0_9GAMM</name>
<keyword evidence="2" id="KW-0285">Flavoprotein</keyword>
<evidence type="ECO:0000313" key="9">
    <source>
        <dbReference type="Proteomes" id="UP000255297"/>
    </source>
</evidence>
<dbReference type="PANTHER" id="PTHR43557">
    <property type="entry name" value="APOPTOSIS-INDUCING FACTOR 1"/>
    <property type="match status" value="1"/>
</dbReference>
<evidence type="ECO:0000256" key="4">
    <source>
        <dbReference type="ARBA" id="ARBA00023002"/>
    </source>
</evidence>
<dbReference type="InterPro" id="IPR016156">
    <property type="entry name" value="FAD/NAD-linked_Rdtase_dimer_sf"/>
</dbReference>
<dbReference type="AlphaFoldDB" id="A0A378LSF0"/>
<gene>
    <name evidence="8" type="primary">camA</name>
    <name evidence="8" type="ORF">NCTC11532_02079</name>
</gene>
<dbReference type="GO" id="GO:0016042">
    <property type="term" value="P:lipid catabolic process"/>
    <property type="evidence" value="ECO:0007669"/>
    <property type="project" value="UniProtKB-UniRule"/>
</dbReference>
<feature type="active site" description="Proton acceptor" evidence="6">
    <location>
        <position position="596"/>
    </location>
</feature>
<dbReference type="OrthoDB" id="9800167at2"/>
<feature type="active site" description="Nucleophile" evidence="6">
    <location>
        <position position="443"/>
    </location>
</feature>
<evidence type="ECO:0000256" key="1">
    <source>
        <dbReference type="ARBA" id="ARBA00001974"/>
    </source>
</evidence>
<dbReference type="PRINTS" id="PR00368">
    <property type="entry name" value="FADPNR"/>
</dbReference>
<dbReference type="Pfam" id="PF01734">
    <property type="entry name" value="Patatin"/>
    <property type="match status" value="1"/>
</dbReference>
<comment type="cofactor">
    <cofactor evidence="1">
        <name>FAD</name>
        <dbReference type="ChEBI" id="CHEBI:57692"/>
    </cofactor>
</comment>
<feature type="short sequence motif" description="GXGXXG" evidence="6">
    <location>
        <begin position="414"/>
        <end position="419"/>
    </location>
</feature>